<dbReference type="Proteomes" id="UP000694906">
    <property type="component" value="Unplaced"/>
</dbReference>
<reference evidence="5" key="1">
    <citation type="submission" date="2025-08" db="UniProtKB">
        <authorList>
            <consortium name="RefSeq"/>
        </authorList>
    </citation>
    <scope>IDENTIFICATION</scope>
</reference>
<accession>A0AAX6NR66</accession>
<name>A0AAX6NR66_HETGA</name>
<dbReference type="GeneID" id="101700444"/>
<keyword evidence="4" id="KW-1185">Reference proteome</keyword>
<keyword evidence="2" id="KW-0472">Membrane</keyword>
<proteinExistence type="predicted"/>
<dbReference type="AlphaFoldDB" id="A0AAX6NR66"/>
<keyword evidence="2 5" id="KW-0812">Transmembrane</keyword>
<keyword evidence="2" id="KW-1133">Transmembrane helix</keyword>
<evidence type="ECO:0000256" key="1">
    <source>
        <dbReference type="SAM" id="MobiDB-lite"/>
    </source>
</evidence>
<feature type="signal peptide" evidence="3">
    <location>
        <begin position="1"/>
        <end position="21"/>
    </location>
</feature>
<dbReference type="PANTHER" id="PTHR38324">
    <property type="entry name" value="TRANSMEMBRANE PROTEIN 158"/>
    <property type="match status" value="1"/>
</dbReference>
<protein>
    <submittedName>
        <fullName evidence="5">Transmembrane protein 158</fullName>
    </submittedName>
</protein>
<sequence>MLPLLAALLAAACPLPPGLLGAPPNASAGATSTPRMPASEPPERAGPGAEDDTVAPACNISVQRPMLSSLLVRWGRPRGWQCDLLLFSTNAHGRALFAAAFHRVGSPLLIEHLGLAAGGAQQDLRLCVGCGWVRGRRARAPAPPPGAPPALPSYPAADAPAPLWLQGEPRHFCCLDFSLEELQGEPGWRLNRKPIESTLVACFMTLVIVVWSVAALIWPVPIIAGFLPNGMEQRRTAAGALPAAPVPAGTTAAAASGAAAK</sequence>
<feature type="region of interest" description="Disordered" evidence="1">
    <location>
        <begin position="24"/>
        <end position="54"/>
    </location>
</feature>
<feature type="chain" id="PRO_5043590174" evidence="3">
    <location>
        <begin position="22"/>
        <end position="261"/>
    </location>
</feature>
<dbReference type="GO" id="GO:0042277">
    <property type="term" value="F:peptide binding"/>
    <property type="evidence" value="ECO:0007669"/>
    <property type="project" value="TreeGrafter"/>
</dbReference>
<keyword evidence="3" id="KW-0732">Signal</keyword>
<dbReference type="PANTHER" id="PTHR38324:SF1">
    <property type="entry name" value="TRANSMEMBRANE PROTEIN 158"/>
    <property type="match status" value="1"/>
</dbReference>
<dbReference type="KEGG" id="hgl:101700444"/>
<dbReference type="RefSeq" id="XP_004835104.1">
    <property type="nucleotide sequence ID" value="XM_004835047.3"/>
</dbReference>
<evidence type="ECO:0000256" key="3">
    <source>
        <dbReference type="SAM" id="SignalP"/>
    </source>
</evidence>
<gene>
    <name evidence="5" type="primary">Tmem158</name>
</gene>
<evidence type="ECO:0000313" key="5">
    <source>
        <dbReference type="RefSeq" id="XP_004835104.1"/>
    </source>
</evidence>
<evidence type="ECO:0000256" key="2">
    <source>
        <dbReference type="SAM" id="Phobius"/>
    </source>
</evidence>
<dbReference type="InterPro" id="IPR038962">
    <property type="entry name" value="TMEM158"/>
</dbReference>
<feature type="transmembrane region" description="Helical" evidence="2">
    <location>
        <begin position="203"/>
        <end position="227"/>
    </location>
</feature>
<dbReference type="CTD" id="25907"/>
<evidence type="ECO:0000313" key="4">
    <source>
        <dbReference type="Proteomes" id="UP000694906"/>
    </source>
</evidence>
<organism evidence="4 5">
    <name type="scientific">Heterocephalus glaber</name>
    <name type="common">Naked mole rat</name>
    <dbReference type="NCBI Taxonomy" id="10181"/>
    <lineage>
        <taxon>Eukaryota</taxon>
        <taxon>Metazoa</taxon>
        <taxon>Chordata</taxon>
        <taxon>Craniata</taxon>
        <taxon>Vertebrata</taxon>
        <taxon>Euteleostomi</taxon>
        <taxon>Mammalia</taxon>
        <taxon>Eutheria</taxon>
        <taxon>Euarchontoglires</taxon>
        <taxon>Glires</taxon>
        <taxon>Rodentia</taxon>
        <taxon>Hystricomorpha</taxon>
        <taxon>Bathyergidae</taxon>
        <taxon>Heterocephalus</taxon>
    </lineage>
</organism>